<comment type="caution">
    <text evidence="1">The sequence shown here is derived from an EMBL/GenBank/DDBJ whole genome shotgun (WGS) entry which is preliminary data.</text>
</comment>
<keyword evidence="2" id="KW-1185">Reference proteome</keyword>
<proteinExistence type="predicted"/>
<organism evidence="1 2">
    <name type="scientific">Lactuca virosa</name>
    <dbReference type="NCBI Taxonomy" id="75947"/>
    <lineage>
        <taxon>Eukaryota</taxon>
        <taxon>Viridiplantae</taxon>
        <taxon>Streptophyta</taxon>
        <taxon>Embryophyta</taxon>
        <taxon>Tracheophyta</taxon>
        <taxon>Spermatophyta</taxon>
        <taxon>Magnoliopsida</taxon>
        <taxon>eudicotyledons</taxon>
        <taxon>Gunneridae</taxon>
        <taxon>Pentapetalae</taxon>
        <taxon>asterids</taxon>
        <taxon>campanulids</taxon>
        <taxon>Asterales</taxon>
        <taxon>Asteraceae</taxon>
        <taxon>Cichorioideae</taxon>
        <taxon>Cichorieae</taxon>
        <taxon>Lactucinae</taxon>
        <taxon>Lactuca</taxon>
    </lineage>
</organism>
<evidence type="ECO:0000313" key="2">
    <source>
        <dbReference type="Proteomes" id="UP001157418"/>
    </source>
</evidence>
<dbReference type="EMBL" id="CAKMRJ010000001">
    <property type="protein sequence ID" value="CAH1414261.1"/>
    <property type="molecule type" value="Genomic_DNA"/>
</dbReference>
<protein>
    <submittedName>
        <fullName evidence="1">Uncharacterized protein</fullName>
    </submittedName>
</protein>
<accession>A0AAU9LHK6</accession>
<name>A0AAU9LHK6_9ASTR</name>
<gene>
    <name evidence="1" type="ORF">LVIROSA_LOCUS2183</name>
</gene>
<dbReference type="Proteomes" id="UP001157418">
    <property type="component" value="Unassembled WGS sequence"/>
</dbReference>
<dbReference type="AlphaFoldDB" id="A0AAU9LHK6"/>
<reference evidence="1 2" key="1">
    <citation type="submission" date="2022-01" db="EMBL/GenBank/DDBJ databases">
        <authorList>
            <person name="Xiong W."/>
            <person name="Schranz E."/>
        </authorList>
    </citation>
    <scope>NUCLEOTIDE SEQUENCE [LARGE SCALE GENOMIC DNA]</scope>
</reference>
<sequence>MFSNRKPNKKPIATIVGNRNHSPFLLSSSRLSSPATSNHCSQPLHHLYPSFPIPNVKQLEPLPHPFCLKISCVNISNLDFQHVSETCIIEINGFGIRIFIRFDFGFVLMMTAVSNGGGEVQENWTKLDI</sequence>
<evidence type="ECO:0000313" key="1">
    <source>
        <dbReference type="EMBL" id="CAH1414261.1"/>
    </source>
</evidence>